<dbReference type="FunFam" id="1.20.272.10:FF:000006">
    <property type="entry name" value="Replication factor C subunit 2"/>
    <property type="match status" value="1"/>
</dbReference>
<comment type="caution">
    <text evidence="7">The sequence shown here is derived from an EMBL/GenBank/DDBJ whole genome shotgun (WGS) entry which is preliminary data.</text>
</comment>
<dbReference type="GO" id="GO:0016887">
    <property type="term" value="F:ATP hydrolysis activity"/>
    <property type="evidence" value="ECO:0007669"/>
    <property type="project" value="InterPro"/>
</dbReference>
<dbReference type="EMBL" id="JAODUP010001002">
    <property type="protein sequence ID" value="KAK2142052.1"/>
    <property type="molecule type" value="Genomic_DNA"/>
</dbReference>
<organism evidence="7 8">
    <name type="scientific">Paralvinella palmiformis</name>
    <dbReference type="NCBI Taxonomy" id="53620"/>
    <lineage>
        <taxon>Eukaryota</taxon>
        <taxon>Metazoa</taxon>
        <taxon>Spiralia</taxon>
        <taxon>Lophotrochozoa</taxon>
        <taxon>Annelida</taxon>
        <taxon>Polychaeta</taxon>
        <taxon>Sedentaria</taxon>
        <taxon>Canalipalpata</taxon>
        <taxon>Terebellida</taxon>
        <taxon>Terebelliformia</taxon>
        <taxon>Alvinellidae</taxon>
        <taxon>Paralvinella</taxon>
    </lineage>
</organism>
<dbReference type="GO" id="GO:0003677">
    <property type="term" value="F:DNA binding"/>
    <property type="evidence" value="ECO:0007669"/>
    <property type="project" value="InterPro"/>
</dbReference>
<dbReference type="PANTHER" id="PTHR11669:SF5">
    <property type="entry name" value="REPLICATION FACTOR C SUBUNIT 2"/>
    <property type="match status" value="1"/>
</dbReference>
<proteinExistence type="inferred from homology"/>
<keyword evidence="4" id="KW-0067">ATP-binding</keyword>
<dbReference type="SUPFAM" id="SSF48019">
    <property type="entry name" value="post-AAA+ oligomerization domain-like"/>
    <property type="match status" value="1"/>
</dbReference>
<dbReference type="GO" id="GO:0006281">
    <property type="term" value="P:DNA repair"/>
    <property type="evidence" value="ECO:0007669"/>
    <property type="project" value="TreeGrafter"/>
</dbReference>
<accession>A0AAD9IWT9</accession>
<dbReference type="AlphaFoldDB" id="A0AAD9IWT9"/>
<evidence type="ECO:0000256" key="5">
    <source>
        <dbReference type="ARBA" id="ARBA00040745"/>
    </source>
</evidence>
<dbReference type="Pfam" id="PF08542">
    <property type="entry name" value="Rep_fac_C"/>
    <property type="match status" value="1"/>
</dbReference>
<dbReference type="Proteomes" id="UP001208570">
    <property type="component" value="Unassembled WGS sequence"/>
</dbReference>
<dbReference type="Pfam" id="PF00004">
    <property type="entry name" value="AAA"/>
    <property type="match status" value="1"/>
</dbReference>
<keyword evidence="3" id="KW-0547">Nucleotide-binding</keyword>
<gene>
    <name evidence="7" type="ORF">LSH36_1002g03058</name>
</gene>
<evidence type="ECO:0000256" key="1">
    <source>
        <dbReference type="ARBA" id="ARBA00005378"/>
    </source>
</evidence>
<dbReference type="CDD" id="cd18140">
    <property type="entry name" value="HLD_clamp_RFC"/>
    <property type="match status" value="1"/>
</dbReference>
<dbReference type="Gene3D" id="3.40.50.300">
    <property type="entry name" value="P-loop containing nucleotide triphosphate hydrolases"/>
    <property type="match status" value="1"/>
</dbReference>
<dbReference type="Gene3D" id="1.20.272.10">
    <property type="match status" value="1"/>
</dbReference>
<feature type="domain" description="AAA+ ATPase" evidence="6">
    <location>
        <begin position="60"/>
        <end position="186"/>
    </location>
</feature>
<dbReference type="InterPro" id="IPR003959">
    <property type="entry name" value="ATPase_AAA_core"/>
</dbReference>
<evidence type="ECO:0000259" key="6">
    <source>
        <dbReference type="SMART" id="SM00382"/>
    </source>
</evidence>
<dbReference type="GO" id="GO:0006261">
    <property type="term" value="P:DNA-templated DNA replication"/>
    <property type="evidence" value="ECO:0007669"/>
    <property type="project" value="TreeGrafter"/>
</dbReference>
<dbReference type="Pfam" id="PF21960">
    <property type="entry name" value="RCF1-5-like_lid"/>
    <property type="match status" value="1"/>
</dbReference>
<dbReference type="Gene3D" id="1.10.8.60">
    <property type="match status" value="1"/>
</dbReference>
<dbReference type="GO" id="GO:0005663">
    <property type="term" value="C:DNA replication factor C complex"/>
    <property type="evidence" value="ECO:0007669"/>
    <property type="project" value="TreeGrafter"/>
</dbReference>
<protein>
    <recommendedName>
        <fullName evidence="5">Replication factor C subunit 2</fullName>
    </recommendedName>
</protein>
<evidence type="ECO:0000256" key="2">
    <source>
        <dbReference type="ARBA" id="ARBA00022705"/>
    </source>
</evidence>
<keyword evidence="8" id="KW-1185">Reference proteome</keyword>
<comment type="similarity">
    <text evidence="1">Belongs to the activator 1 small subunits family.</text>
</comment>
<reference evidence="7" key="1">
    <citation type="journal article" date="2023" name="Mol. Biol. Evol.">
        <title>Third-Generation Sequencing Reveals the Adaptive Role of the Epigenome in Three Deep-Sea Polychaetes.</title>
        <authorList>
            <person name="Perez M."/>
            <person name="Aroh O."/>
            <person name="Sun Y."/>
            <person name="Lan Y."/>
            <person name="Juniper S.K."/>
            <person name="Young C.R."/>
            <person name="Angers B."/>
            <person name="Qian P.Y."/>
        </authorList>
    </citation>
    <scope>NUCLEOTIDE SEQUENCE</scope>
    <source>
        <strain evidence="7">P08H-3</strain>
    </source>
</reference>
<dbReference type="InterPro" id="IPR013748">
    <property type="entry name" value="Rep_factorC_C"/>
</dbReference>
<dbReference type="PANTHER" id="PTHR11669">
    <property type="entry name" value="REPLICATION FACTOR C / DNA POLYMERASE III GAMMA-TAU SUBUNIT"/>
    <property type="match status" value="1"/>
</dbReference>
<sequence>MAEVQAMEVDLTADERGEISSTKCSAQESDDIKTTKTGYELPCSVLCGYVISTMYRFYSVNYLTLIQGPPGTGKTTSILCLARALLGPVYRDAVLELNASNDRGIDVVRNKIKLFAQQKVTLPKGRQKIIILDEADSMTDGAQQALRRIMEIYSKTTRFALACNASDKIIEPIQSRCAVLRYNKLTDAQVLERLQAVCEAENVSYTDDGIEAIIFTAQGDMRQALNNLQSTYQGFGHVNSENVFKVCDEPHPLLIKDMIQHCVNGNIDEAYKVMYHLWGLGYAPEDIIGIVFRVCKTHNMAEFLKLQFIKEIGITHMRIVEGVNSLLQLTGLLARLCKLSAAPATVVY</sequence>
<evidence type="ECO:0000256" key="4">
    <source>
        <dbReference type="ARBA" id="ARBA00022840"/>
    </source>
</evidence>
<dbReference type="InterPro" id="IPR027417">
    <property type="entry name" value="P-loop_NTPase"/>
</dbReference>
<evidence type="ECO:0000313" key="8">
    <source>
        <dbReference type="Proteomes" id="UP001208570"/>
    </source>
</evidence>
<keyword evidence="2" id="KW-0235">DNA replication</keyword>
<name>A0AAD9IWT9_9ANNE</name>
<dbReference type="SMART" id="SM00382">
    <property type="entry name" value="AAA"/>
    <property type="match status" value="1"/>
</dbReference>
<dbReference type="SUPFAM" id="SSF52540">
    <property type="entry name" value="P-loop containing nucleoside triphosphate hydrolases"/>
    <property type="match status" value="1"/>
</dbReference>
<dbReference type="InterPro" id="IPR003593">
    <property type="entry name" value="AAA+_ATPase"/>
</dbReference>
<dbReference type="InterPro" id="IPR008921">
    <property type="entry name" value="DNA_pol3_clamp-load_cplx_C"/>
</dbReference>
<evidence type="ECO:0000256" key="3">
    <source>
        <dbReference type="ARBA" id="ARBA00022741"/>
    </source>
</evidence>
<evidence type="ECO:0000313" key="7">
    <source>
        <dbReference type="EMBL" id="KAK2142052.1"/>
    </source>
</evidence>
<dbReference type="InterPro" id="IPR047854">
    <property type="entry name" value="RFC_lid"/>
</dbReference>
<dbReference type="CDD" id="cd00009">
    <property type="entry name" value="AAA"/>
    <property type="match status" value="1"/>
</dbReference>
<dbReference type="GO" id="GO:0003689">
    <property type="term" value="F:DNA clamp loader activity"/>
    <property type="evidence" value="ECO:0007669"/>
    <property type="project" value="TreeGrafter"/>
</dbReference>
<dbReference type="InterPro" id="IPR050238">
    <property type="entry name" value="DNA_Rep/Repair_Clamp_Loader"/>
</dbReference>
<dbReference type="GO" id="GO:0005524">
    <property type="term" value="F:ATP binding"/>
    <property type="evidence" value="ECO:0007669"/>
    <property type="project" value="UniProtKB-KW"/>
</dbReference>
<dbReference type="GO" id="GO:0005634">
    <property type="term" value="C:nucleus"/>
    <property type="evidence" value="ECO:0007669"/>
    <property type="project" value="TreeGrafter"/>
</dbReference>
<dbReference type="FunFam" id="1.10.8.60:FF:000012">
    <property type="entry name" value="Replication factor C subunit 4"/>
    <property type="match status" value="1"/>
</dbReference>